<organism evidence="2 3">
    <name type="scientific">Triparma retinervis</name>
    <dbReference type="NCBI Taxonomy" id="2557542"/>
    <lineage>
        <taxon>Eukaryota</taxon>
        <taxon>Sar</taxon>
        <taxon>Stramenopiles</taxon>
        <taxon>Ochrophyta</taxon>
        <taxon>Bolidophyceae</taxon>
        <taxon>Parmales</taxon>
        <taxon>Triparmaceae</taxon>
        <taxon>Triparma</taxon>
    </lineage>
</organism>
<dbReference type="OrthoDB" id="234410at2759"/>
<sequence length="637" mass="66720">MKLLANLLVLATLGFARAEPNTIEEDAYLMAKEIVDMGKLMTGLFDLRYDGSDYATCTARSQAFIDGNCASASCKDGAFDKDNSVCCSDGEVRCKRGADGEEYNDVGFFYATCCDDCLGDSPAAYCEIMKKQGSSAFLGVETGKLAAFDTMLNVCAAYQGTCAECTNTASGKAYTRNDEEDGLEPQQYCEQRQGKCMKSDGTEQTACTDGECKKSTCTEGCSSGLHYSSSSECTNNGGTWETYTWTDATWVTHDDATTRSTCEAAGVGHFCSTCSEAGLSDNSCLSAGGTVTDLSGTYGTENECTWANAKCQSCSISGGNSYDGCLSLGTCKEPSGSVRSDKMSEGSCNGDDDSGTCSDGGTFKSGCSAPATWTANTWEAATVTNDDSWVSGSDDAEDACREKGDSYWVKKENWWTKKRAFISGTAIPGPPMVDYTADGSCAQGKTCLGSCFEHLDGGEFVIQGIPGDLLYDNIVGGDSGYVSDQKFMTAVNSGATAAAANSGADSSYFEALKVWLFLANAKVVDVDVNGASKQGITFEASGLIPLLYPSNLGTIKAKPCGVTGAAACPGTLKSTDQHLFVYKPVNMAGGNSLIDVESGKFTVIGGSNEGEISITTTEDVRISGIVNSGTVSISNSQ</sequence>
<reference evidence="2" key="1">
    <citation type="submission" date="2022-07" db="EMBL/GenBank/DDBJ databases">
        <title>Genome analysis of Parmales, a sister group of diatoms, reveals the evolutionary specialization of diatoms from phago-mixotrophs to photoautotrophs.</title>
        <authorList>
            <person name="Ban H."/>
            <person name="Sato S."/>
            <person name="Yoshikawa S."/>
            <person name="Kazumasa Y."/>
            <person name="Nakamura Y."/>
            <person name="Ichinomiya M."/>
            <person name="Saitoh K."/>
            <person name="Sato N."/>
            <person name="Blanc-Mathieu R."/>
            <person name="Endo H."/>
            <person name="Kuwata A."/>
            <person name="Ogata H."/>
        </authorList>
    </citation>
    <scope>NUCLEOTIDE SEQUENCE</scope>
</reference>
<evidence type="ECO:0000256" key="1">
    <source>
        <dbReference type="SAM" id="SignalP"/>
    </source>
</evidence>
<feature type="non-terminal residue" evidence="2">
    <location>
        <position position="637"/>
    </location>
</feature>
<gene>
    <name evidence="2" type="ORF">TrRE_jg4135</name>
</gene>
<dbReference type="EMBL" id="BRXZ01005372">
    <property type="protein sequence ID" value="GMH64907.1"/>
    <property type="molecule type" value="Genomic_DNA"/>
</dbReference>
<feature type="signal peptide" evidence="1">
    <location>
        <begin position="1"/>
        <end position="18"/>
    </location>
</feature>
<proteinExistence type="predicted"/>
<dbReference type="AlphaFoldDB" id="A0A9W7E3K9"/>
<dbReference type="Proteomes" id="UP001165082">
    <property type="component" value="Unassembled WGS sequence"/>
</dbReference>
<keyword evidence="1" id="KW-0732">Signal</keyword>
<feature type="chain" id="PRO_5040728087" evidence="1">
    <location>
        <begin position="19"/>
        <end position="637"/>
    </location>
</feature>
<name>A0A9W7E3K9_9STRA</name>
<keyword evidence="3" id="KW-1185">Reference proteome</keyword>
<protein>
    <submittedName>
        <fullName evidence="2">Uncharacterized protein</fullName>
    </submittedName>
</protein>
<comment type="caution">
    <text evidence="2">The sequence shown here is derived from an EMBL/GenBank/DDBJ whole genome shotgun (WGS) entry which is preliminary data.</text>
</comment>
<evidence type="ECO:0000313" key="3">
    <source>
        <dbReference type="Proteomes" id="UP001165082"/>
    </source>
</evidence>
<accession>A0A9W7E3K9</accession>
<evidence type="ECO:0000313" key="2">
    <source>
        <dbReference type="EMBL" id="GMH64907.1"/>
    </source>
</evidence>